<accession>A0A8H4NC13</accession>
<sequence length="372" mass="39990">MRYHGLVLGVCAGANALAISEPTKRQDAGYMHQPDPTPHVGMSGMRHLAMDKRQASSASELTTYTIVVAPDSTCGFLSASPGNAITCSNKQRCSWELSYNTAIFCGSKAYNRCWDREDATNTEICDDVCQSNEYNLLCTETASPYCGTYAYPGGIRDFRCATSKMTRVQSVDTTYKGQNNRVFGTTVVNDETTIILDDLTKTTESSTTESGSGSSTTTESSEPTESSDESNPGGGKSTPIGAIVGGSIGGFVALSLVVLAALWFWKKNRKTDATAAPPMQQQQQPYQQPLAAAMPPPNATEAPTDSVPPMYQNYPKSEVTSPTQSEWRESMITAQSATTPVSNQGWGGQYPQGTGGQNEVHEMPHDNYGRQA</sequence>
<keyword evidence="4" id="KW-1185">Reference proteome</keyword>
<evidence type="ECO:0000313" key="3">
    <source>
        <dbReference type="EMBL" id="KAF4425164.1"/>
    </source>
</evidence>
<dbReference type="EMBL" id="JAADJG010001097">
    <property type="protein sequence ID" value="KAF4425164.1"/>
    <property type="molecule type" value="Genomic_DNA"/>
</dbReference>
<evidence type="ECO:0000256" key="1">
    <source>
        <dbReference type="SAM" id="MobiDB-lite"/>
    </source>
</evidence>
<evidence type="ECO:0000256" key="2">
    <source>
        <dbReference type="SAM" id="Phobius"/>
    </source>
</evidence>
<keyword evidence="2" id="KW-0812">Transmembrane</keyword>
<evidence type="ECO:0008006" key="5">
    <source>
        <dbReference type="Google" id="ProtNLM"/>
    </source>
</evidence>
<evidence type="ECO:0000313" key="4">
    <source>
        <dbReference type="Proteomes" id="UP000605986"/>
    </source>
</evidence>
<dbReference type="Proteomes" id="UP000605986">
    <property type="component" value="Unassembled WGS sequence"/>
</dbReference>
<dbReference type="AlphaFoldDB" id="A0A8H4NC13"/>
<keyword evidence="2" id="KW-1133">Transmembrane helix</keyword>
<comment type="caution">
    <text evidence="3">The sequence shown here is derived from an EMBL/GenBank/DDBJ whole genome shotgun (WGS) entry which is preliminary data.</text>
</comment>
<proteinExistence type="predicted"/>
<feature type="transmembrane region" description="Helical" evidence="2">
    <location>
        <begin position="240"/>
        <end position="265"/>
    </location>
</feature>
<feature type="compositionally biased region" description="Gly residues" evidence="1">
    <location>
        <begin position="345"/>
        <end position="356"/>
    </location>
</feature>
<protein>
    <recommendedName>
        <fullName evidence="5">WSC domain-containing protein</fullName>
    </recommendedName>
</protein>
<keyword evidence="2" id="KW-0472">Membrane</keyword>
<gene>
    <name evidence="3" type="ORF">F53441_14180</name>
</gene>
<reference evidence="3" key="1">
    <citation type="submission" date="2020-01" db="EMBL/GenBank/DDBJ databases">
        <title>Identification and distribution of gene clusters putatively required for synthesis of sphingolipid metabolism inhibitors in phylogenetically diverse species of the filamentous fungus Fusarium.</title>
        <authorList>
            <person name="Kim H.-S."/>
            <person name="Busman M."/>
            <person name="Brown D.W."/>
            <person name="Divon H."/>
            <person name="Uhlig S."/>
            <person name="Proctor R.H."/>
        </authorList>
    </citation>
    <scope>NUCLEOTIDE SEQUENCE</scope>
    <source>
        <strain evidence="3">NRRL 53441</strain>
    </source>
</reference>
<feature type="region of interest" description="Disordered" evidence="1">
    <location>
        <begin position="335"/>
        <end position="372"/>
    </location>
</feature>
<name>A0A8H4NC13_9HYPO</name>
<organism evidence="3 4">
    <name type="scientific">Fusarium austroafricanum</name>
    <dbReference type="NCBI Taxonomy" id="2364996"/>
    <lineage>
        <taxon>Eukaryota</taxon>
        <taxon>Fungi</taxon>
        <taxon>Dikarya</taxon>
        <taxon>Ascomycota</taxon>
        <taxon>Pezizomycotina</taxon>
        <taxon>Sordariomycetes</taxon>
        <taxon>Hypocreomycetidae</taxon>
        <taxon>Hypocreales</taxon>
        <taxon>Nectriaceae</taxon>
        <taxon>Fusarium</taxon>
        <taxon>Fusarium concolor species complex</taxon>
    </lineage>
</organism>
<feature type="compositionally biased region" description="Basic and acidic residues" evidence="1">
    <location>
        <begin position="359"/>
        <end position="372"/>
    </location>
</feature>
<dbReference type="OrthoDB" id="5347452at2759"/>
<feature type="region of interest" description="Disordered" evidence="1">
    <location>
        <begin position="199"/>
        <end position="238"/>
    </location>
</feature>
<feature type="compositionally biased region" description="Low complexity" evidence="1">
    <location>
        <begin position="199"/>
        <end position="224"/>
    </location>
</feature>